<keyword evidence="2" id="KW-0732">Signal</keyword>
<dbReference type="KEGG" id="hqi:H9L05_17400"/>
<organism evidence="3 4">
    <name type="scientific">Hymenobacter qilianensis</name>
    <dbReference type="NCBI Taxonomy" id="1385715"/>
    <lineage>
        <taxon>Bacteria</taxon>
        <taxon>Pseudomonadati</taxon>
        <taxon>Bacteroidota</taxon>
        <taxon>Cytophagia</taxon>
        <taxon>Cytophagales</taxon>
        <taxon>Hymenobacteraceae</taxon>
        <taxon>Hymenobacter</taxon>
    </lineage>
</organism>
<keyword evidence="4" id="KW-1185">Reference proteome</keyword>
<evidence type="ECO:0000313" key="4">
    <source>
        <dbReference type="Proteomes" id="UP000516093"/>
    </source>
</evidence>
<feature type="signal peptide" evidence="2">
    <location>
        <begin position="1"/>
        <end position="19"/>
    </location>
</feature>
<proteinExistence type="predicted"/>
<dbReference type="RefSeq" id="WP_187731997.1">
    <property type="nucleotide sequence ID" value="NZ_BMFN01000003.1"/>
</dbReference>
<evidence type="ECO:0000256" key="2">
    <source>
        <dbReference type="SAM" id="SignalP"/>
    </source>
</evidence>
<reference evidence="3 4" key="1">
    <citation type="submission" date="2020-08" db="EMBL/GenBank/DDBJ databases">
        <title>Genome sequence of Hymenobacter qilianensis JCM 19763T.</title>
        <authorList>
            <person name="Hyun D.-W."/>
            <person name="Bae J.-W."/>
        </authorList>
    </citation>
    <scope>NUCLEOTIDE SEQUENCE [LARGE SCALE GENOMIC DNA]</scope>
    <source>
        <strain evidence="3 4">JCM 19763</strain>
    </source>
</reference>
<name>A0A7H0GTV4_9BACT</name>
<feature type="compositionally biased region" description="Polar residues" evidence="1">
    <location>
        <begin position="23"/>
        <end position="40"/>
    </location>
</feature>
<dbReference type="Proteomes" id="UP000516093">
    <property type="component" value="Chromosome"/>
</dbReference>
<dbReference type="AlphaFoldDB" id="A0A7H0GTV4"/>
<evidence type="ECO:0000256" key="1">
    <source>
        <dbReference type="SAM" id="MobiDB-lite"/>
    </source>
</evidence>
<gene>
    <name evidence="3" type="ORF">H9L05_17400</name>
</gene>
<feature type="chain" id="PRO_5028982344" evidence="2">
    <location>
        <begin position="20"/>
        <end position="84"/>
    </location>
</feature>
<protein>
    <submittedName>
        <fullName evidence="3">Uncharacterized protein</fullName>
    </submittedName>
</protein>
<dbReference type="PROSITE" id="PS51257">
    <property type="entry name" value="PROKAR_LIPOPROTEIN"/>
    <property type="match status" value="1"/>
</dbReference>
<accession>A0A7H0GTV4</accession>
<sequence>MSFLKFRILLSILSLALLAACEPQQTTTSNPADSTQAMQQENDRLKRQNDSLQKLLESERMTPRSEMPPTTLPPASDSAATTNP</sequence>
<evidence type="ECO:0000313" key="3">
    <source>
        <dbReference type="EMBL" id="QNP51720.1"/>
    </source>
</evidence>
<dbReference type="EMBL" id="CP060784">
    <property type="protein sequence ID" value="QNP51720.1"/>
    <property type="molecule type" value="Genomic_DNA"/>
</dbReference>
<feature type="region of interest" description="Disordered" evidence="1">
    <location>
        <begin position="23"/>
        <end position="84"/>
    </location>
</feature>